<evidence type="ECO:0000259" key="3">
    <source>
        <dbReference type="PROSITE" id="PS51762"/>
    </source>
</evidence>
<dbReference type="RefSeq" id="WP_191765388.1">
    <property type="nucleotide sequence ID" value="NZ_JACSPP010000090.1"/>
</dbReference>
<feature type="domain" description="GH16" evidence="3">
    <location>
        <begin position="8"/>
        <end position="262"/>
    </location>
</feature>
<evidence type="ECO:0000313" key="4">
    <source>
        <dbReference type="EMBL" id="MBD8042008.1"/>
    </source>
</evidence>
<reference evidence="4 5" key="1">
    <citation type="submission" date="2020-08" db="EMBL/GenBank/DDBJ databases">
        <title>A Genomic Blueprint of the Chicken Gut Microbiome.</title>
        <authorList>
            <person name="Gilroy R."/>
            <person name="Ravi A."/>
            <person name="Getino M."/>
            <person name="Pursley I."/>
            <person name="Horton D.L."/>
            <person name="Alikhan N.-F."/>
            <person name="Baker D."/>
            <person name="Gharbi K."/>
            <person name="Hall N."/>
            <person name="Watson M."/>
            <person name="Adriaenssens E.M."/>
            <person name="Foster-Nyarko E."/>
            <person name="Jarju S."/>
            <person name="Secka A."/>
            <person name="Antonio M."/>
            <person name="Oren A."/>
            <person name="Chaudhuri R."/>
            <person name="La Ragione R.M."/>
            <person name="Hildebrand F."/>
            <person name="Pallen M.J."/>
        </authorList>
    </citation>
    <scope>NUCLEOTIDE SEQUENCE [LARGE SCALE GENOMIC DNA]</scope>
    <source>
        <strain evidence="4 5">Sa1CVN1</strain>
    </source>
</reference>
<proteinExistence type="inferred from homology"/>
<evidence type="ECO:0000256" key="1">
    <source>
        <dbReference type="ARBA" id="ARBA00006865"/>
    </source>
</evidence>
<dbReference type="PANTHER" id="PTHR10963">
    <property type="entry name" value="GLYCOSYL HYDROLASE-RELATED"/>
    <property type="match status" value="1"/>
</dbReference>
<dbReference type="CDD" id="cd08023">
    <property type="entry name" value="GH16_laminarinase_like"/>
    <property type="match status" value="1"/>
</dbReference>
<keyword evidence="4" id="KW-0378">Hydrolase</keyword>
<dbReference type="GO" id="GO:0016787">
    <property type="term" value="F:hydrolase activity"/>
    <property type="evidence" value="ECO:0007669"/>
    <property type="project" value="UniProtKB-KW"/>
</dbReference>
<accession>A0ABR8YCZ5</accession>
<dbReference type="InterPro" id="IPR013320">
    <property type="entry name" value="ConA-like_dom_sf"/>
</dbReference>
<evidence type="ECO:0000313" key="5">
    <source>
        <dbReference type="Proteomes" id="UP000620874"/>
    </source>
</evidence>
<dbReference type="Gene3D" id="2.60.120.200">
    <property type="match status" value="1"/>
</dbReference>
<dbReference type="InterPro" id="IPR000757">
    <property type="entry name" value="Beta-glucanase-like"/>
</dbReference>
<gene>
    <name evidence="4" type="ORF">H9625_16490</name>
</gene>
<dbReference type="Proteomes" id="UP000620874">
    <property type="component" value="Unassembled WGS sequence"/>
</dbReference>
<comment type="caution">
    <text evidence="4">The sequence shown here is derived from an EMBL/GenBank/DDBJ whole genome shotgun (WGS) entry which is preliminary data.</text>
</comment>
<sequence>MKLFSLLILWALSFTLFSVKSSAQSSADAFEAKPSWEEHFNGKGCPNESYWTISKTYTKQHLARYVEDPQNVYVKRGKLHLVLRQNPEDTSSYISGRIVSKRTFSCGKLEFRAKCPVSKGVWNAIWLRDASKEKCRGEIDILEQIGCWGKEKYQLNFHLWGKFGGKSNNHQQNQRYANIDVSDFHIYTLEWYEERFVALVDGQEVCRFSKDEIKEWPFNHDYHMIIALAYGGNWAGACGTDDAALPQTLQVDWIKYYELKKKAR</sequence>
<dbReference type="Pfam" id="PF00722">
    <property type="entry name" value="Glyco_hydro_16"/>
    <property type="match status" value="1"/>
</dbReference>
<organism evidence="4 5">
    <name type="scientific">Phocaeicola intestinalis</name>
    <dbReference type="NCBI Taxonomy" id="2762212"/>
    <lineage>
        <taxon>Bacteria</taxon>
        <taxon>Pseudomonadati</taxon>
        <taxon>Bacteroidota</taxon>
        <taxon>Bacteroidia</taxon>
        <taxon>Bacteroidales</taxon>
        <taxon>Bacteroidaceae</taxon>
        <taxon>Phocaeicola</taxon>
    </lineage>
</organism>
<keyword evidence="5" id="KW-1185">Reference proteome</keyword>
<dbReference type="PANTHER" id="PTHR10963:SF55">
    <property type="entry name" value="GLYCOSIDE HYDROLASE FAMILY 16 PROTEIN"/>
    <property type="match status" value="1"/>
</dbReference>
<name>A0ABR8YCZ5_9BACT</name>
<dbReference type="InterPro" id="IPR050546">
    <property type="entry name" value="Glycosyl_Hydrlase_16"/>
</dbReference>
<dbReference type="SUPFAM" id="SSF49899">
    <property type="entry name" value="Concanavalin A-like lectins/glucanases"/>
    <property type="match status" value="1"/>
</dbReference>
<comment type="similarity">
    <text evidence="1">Belongs to the glycosyl hydrolase 16 family.</text>
</comment>
<evidence type="ECO:0000256" key="2">
    <source>
        <dbReference type="SAM" id="SignalP"/>
    </source>
</evidence>
<protein>
    <submittedName>
        <fullName evidence="4">Glycoside hydrolase family 16 protein</fullName>
    </submittedName>
</protein>
<dbReference type="PROSITE" id="PS51762">
    <property type="entry name" value="GH16_2"/>
    <property type="match status" value="1"/>
</dbReference>
<dbReference type="EMBL" id="JACSPP010000090">
    <property type="protein sequence ID" value="MBD8042008.1"/>
    <property type="molecule type" value="Genomic_DNA"/>
</dbReference>
<feature type="chain" id="PRO_5045990351" evidence="2">
    <location>
        <begin position="28"/>
        <end position="264"/>
    </location>
</feature>
<feature type="signal peptide" evidence="2">
    <location>
        <begin position="1"/>
        <end position="27"/>
    </location>
</feature>
<keyword evidence="2" id="KW-0732">Signal</keyword>